<dbReference type="Proteomes" id="UP000248749">
    <property type="component" value="Unassembled WGS sequence"/>
</dbReference>
<dbReference type="OrthoDB" id="3177763at2"/>
<dbReference type="SUPFAM" id="SSF46785">
    <property type="entry name" value="Winged helix' DNA-binding domain"/>
    <property type="match status" value="1"/>
</dbReference>
<dbReference type="GO" id="GO:0003700">
    <property type="term" value="F:DNA-binding transcription factor activity"/>
    <property type="evidence" value="ECO:0007669"/>
    <property type="project" value="InterPro"/>
</dbReference>
<dbReference type="PANTHER" id="PTHR33164">
    <property type="entry name" value="TRANSCRIPTIONAL REGULATOR, MARR FAMILY"/>
    <property type="match status" value="1"/>
</dbReference>
<dbReference type="Gene3D" id="1.10.10.10">
    <property type="entry name" value="Winged helix-like DNA-binding domain superfamily/Winged helix DNA-binding domain"/>
    <property type="match status" value="1"/>
</dbReference>
<dbReference type="GO" id="GO:0006950">
    <property type="term" value="P:response to stress"/>
    <property type="evidence" value="ECO:0007669"/>
    <property type="project" value="TreeGrafter"/>
</dbReference>
<organism evidence="3 4">
    <name type="scientific">Micromonospora deserti</name>
    <dbReference type="NCBI Taxonomy" id="2070366"/>
    <lineage>
        <taxon>Bacteria</taxon>
        <taxon>Bacillati</taxon>
        <taxon>Actinomycetota</taxon>
        <taxon>Actinomycetes</taxon>
        <taxon>Micromonosporales</taxon>
        <taxon>Micromonosporaceae</taxon>
        <taxon>Micromonospora</taxon>
    </lineage>
</organism>
<comment type="caution">
    <text evidence="3">The sequence shown here is derived from an EMBL/GenBank/DDBJ whole genome shotgun (WGS) entry which is preliminary data.</text>
</comment>
<feature type="region of interest" description="Disordered" evidence="1">
    <location>
        <begin position="1"/>
        <end position="22"/>
    </location>
</feature>
<reference evidence="3 4" key="1">
    <citation type="submission" date="2018-01" db="EMBL/GenBank/DDBJ databases">
        <title>Draft genome sequence of Salinispora sp. 13K206.</title>
        <authorList>
            <person name="Sahin N."/>
            <person name="Saygin H."/>
            <person name="Ay H."/>
        </authorList>
    </citation>
    <scope>NUCLEOTIDE SEQUENCE [LARGE SCALE GENOMIC DNA]</scope>
    <source>
        <strain evidence="3 4">13K206</strain>
    </source>
</reference>
<proteinExistence type="predicted"/>
<dbReference type="SMART" id="SM00347">
    <property type="entry name" value="HTH_MARR"/>
    <property type="match status" value="1"/>
</dbReference>
<dbReference type="PROSITE" id="PS50995">
    <property type="entry name" value="HTH_MARR_2"/>
    <property type="match status" value="1"/>
</dbReference>
<keyword evidence="4" id="KW-1185">Reference proteome</keyword>
<evidence type="ECO:0000313" key="3">
    <source>
        <dbReference type="EMBL" id="PZF87786.1"/>
    </source>
</evidence>
<gene>
    <name evidence="3" type="ORF">C1I99_27175</name>
</gene>
<name>A0A2W2CRN4_9ACTN</name>
<feature type="domain" description="HTH marR-type" evidence="2">
    <location>
        <begin position="24"/>
        <end position="155"/>
    </location>
</feature>
<dbReference type="EMBL" id="POUB01000293">
    <property type="protein sequence ID" value="PZF87786.1"/>
    <property type="molecule type" value="Genomic_DNA"/>
</dbReference>
<dbReference type="InterPro" id="IPR000835">
    <property type="entry name" value="HTH_MarR-typ"/>
</dbReference>
<dbReference type="InterPro" id="IPR036390">
    <property type="entry name" value="WH_DNA-bd_sf"/>
</dbReference>
<dbReference type="AlphaFoldDB" id="A0A2W2CRN4"/>
<dbReference type="PANTHER" id="PTHR33164:SF43">
    <property type="entry name" value="HTH-TYPE TRANSCRIPTIONAL REPRESSOR YETL"/>
    <property type="match status" value="1"/>
</dbReference>
<dbReference type="InterPro" id="IPR036388">
    <property type="entry name" value="WH-like_DNA-bd_sf"/>
</dbReference>
<sequence>MEPESQGQAGPGPGAGSRPSPTTSTALALLFIAAGRAVQRRVEAALAEHGLTLRHVGALGYLAANPHLSYSDLGRRAGVTAQSMHATVNRLEELGAVIRHHGGHGRPARLEVTGHGRRLLARAGEIAAAVDGELLGELTSERRAELARLLLGVADIGRPGPAPG</sequence>
<dbReference type="Pfam" id="PF12802">
    <property type="entry name" value="MarR_2"/>
    <property type="match status" value="1"/>
</dbReference>
<evidence type="ECO:0000256" key="1">
    <source>
        <dbReference type="SAM" id="MobiDB-lite"/>
    </source>
</evidence>
<accession>A0A2W2CRN4</accession>
<evidence type="ECO:0000313" key="4">
    <source>
        <dbReference type="Proteomes" id="UP000248749"/>
    </source>
</evidence>
<dbReference type="RefSeq" id="WP_111137073.1">
    <property type="nucleotide sequence ID" value="NZ_POUB01000293.1"/>
</dbReference>
<protein>
    <submittedName>
        <fullName evidence="3">MarR family transcriptional regulator</fullName>
    </submittedName>
</protein>
<evidence type="ECO:0000259" key="2">
    <source>
        <dbReference type="PROSITE" id="PS50995"/>
    </source>
</evidence>
<dbReference type="InterPro" id="IPR039422">
    <property type="entry name" value="MarR/SlyA-like"/>
</dbReference>